<name>A0A2G2YUX3_CAPAN</name>
<reference evidence="1 2" key="1">
    <citation type="journal article" date="2014" name="Nat. Genet.">
        <title>Genome sequence of the hot pepper provides insights into the evolution of pungency in Capsicum species.</title>
        <authorList>
            <person name="Kim S."/>
            <person name="Park M."/>
            <person name="Yeom S.I."/>
            <person name="Kim Y.M."/>
            <person name="Lee J.M."/>
            <person name="Lee H.A."/>
            <person name="Seo E."/>
            <person name="Choi J."/>
            <person name="Cheong K."/>
            <person name="Kim K.T."/>
            <person name="Jung K."/>
            <person name="Lee G.W."/>
            <person name="Oh S.K."/>
            <person name="Bae C."/>
            <person name="Kim S.B."/>
            <person name="Lee H.Y."/>
            <person name="Kim S.Y."/>
            <person name="Kim M.S."/>
            <person name="Kang B.C."/>
            <person name="Jo Y.D."/>
            <person name="Yang H.B."/>
            <person name="Jeong H.J."/>
            <person name="Kang W.H."/>
            <person name="Kwon J.K."/>
            <person name="Shin C."/>
            <person name="Lim J.Y."/>
            <person name="Park J.H."/>
            <person name="Huh J.H."/>
            <person name="Kim J.S."/>
            <person name="Kim B.D."/>
            <person name="Cohen O."/>
            <person name="Paran I."/>
            <person name="Suh M.C."/>
            <person name="Lee S.B."/>
            <person name="Kim Y.K."/>
            <person name="Shin Y."/>
            <person name="Noh S.J."/>
            <person name="Park J."/>
            <person name="Seo Y.S."/>
            <person name="Kwon S.Y."/>
            <person name="Kim H.A."/>
            <person name="Park J.M."/>
            <person name="Kim H.J."/>
            <person name="Choi S.B."/>
            <person name="Bosland P.W."/>
            <person name="Reeves G."/>
            <person name="Jo S.H."/>
            <person name="Lee B.W."/>
            <person name="Cho H.T."/>
            <person name="Choi H.S."/>
            <person name="Lee M.S."/>
            <person name="Yu Y."/>
            <person name="Do Choi Y."/>
            <person name="Park B.S."/>
            <person name="van Deynze A."/>
            <person name="Ashrafi H."/>
            <person name="Hill T."/>
            <person name="Kim W.T."/>
            <person name="Pai H.S."/>
            <person name="Ahn H.K."/>
            <person name="Yeam I."/>
            <person name="Giovannoni J.J."/>
            <person name="Rose J.K."/>
            <person name="Sorensen I."/>
            <person name="Lee S.J."/>
            <person name="Kim R.W."/>
            <person name="Choi I.Y."/>
            <person name="Choi B.S."/>
            <person name="Lim J.S."/>
            <person name="Lee Y.H."/>
            <person name="Choi D."/>
        </authorList>
    </citation>
    <scope>NUCLEOTIDE SEQUENCE [LARGE SCALE GENOMIC DNA]</scope>
    <source>
        <strain evidence="2">cv. CM334</strain>
    </source>
</reference>
<accession>A0A2G2YUX3</accession>
<dbReference type="Proteomes" id="UP000222542">
    <property type="component" value="Unassembled WGS sequence"/>
</dbReference>
<organism evidence="1 2">
    <name type="scientific">Capsicum annuum</name>
    <name type="common">Capsicum pepper</name>
    <dbReference type="NCBI Taxonomy" id="4072"/>
    <lineage>
        <taxon>Eukaryota</taxon>
        <taxon>Viridiplantae</taxon>
        <taxon>Streptophyta</taxon>
        <taxon>Embryophyta</taxon>
        <taxon>Tracheophyta</taxon>
        <taxon>Spermatophyta</taxon>
        <taxon>Magnoliopsida</taxon>
        <taxon>eudicotyledons</taxon>
        <taxon>Gunneridae</taxon>
        <taxon>Pentapetalae</taxon>
        <taxon>asterids</taxon>
        <taxon>lamiids</taxon>
        <taxon>Solanales</taxon>
        <taxon>Solanaceae</taxon>
        <taxon>Solanoideae</taxon>
        <taxon>Capsiceae</taxon>
        <taxon>Capsicum</taxon>
    </lineage>
</organism>
<keyword evidence="2" id="KW-1185">Reference proteome</keyword>
<protein>
    <recommendedName>
        <fullName evidence="3">Retrotransposon gag domain-containing protein</fullName>
    </recommendedName>
</protein>
<gene>
    <name evidence="1" type="ORF">T459_24289</name>
</gene>
<dbReference type="EMBL" id="AYRZ02000009">
    <property type="protein sequence ID" value="PHT73504.1"/>
    <property type="molecule type" value="Genomic_DNA"/>
</dbReference>
<dbReference type="Gramene" id="PHT73504">
    <property type="protein sequence ID" value="PHT73504"/>
    <property type="gene ID" value="T459_24289"/>
</dbReference>
<comment type="caution">
    <text evidence="1">The sequence shown here is derived from an EMBL/GenBank/DDBJ whole genome shotgun (WGS) entry which is preliminary data.</text>
</comment>
<evidence type="ECO:0000313" key="2">
    <source>
        <dbReference type="Proteomes" id="UP000222542"/>
    </source>
</evidence>
<proteinExistence type="predicted"/>
<evidence type="ECO:0000313" key="1">
    <source>
        <dbReference type="EMBL" id="PHT73504.1"/>
    </source>
</evidence>
<sequence>MLNSLSNLVWVVSLVSEPGNLNQPGALTPHGNVGENETPEVVEVRDDNEIGNCQGYNQKFQIDMPEFDGQGLKDWLYSCEQFFDVYKTPKDLRVKLASCKLDRRALQWHQSFMKHRLTREWLK</sequence>
<dbReference type="AlphaFoldDB" id="A0A2G2YUX3"/>
<evidence type="ECO:0008006" key="3">
    <source>
        <dbReference type="Google" id="ProtNLM"/>
    </source>
</evidence>
<reference evidence="1 2" key="2">
    <citation type="journal article" date="2017" name="Genome Biol.">
        <title>New reference genome sequences of hot pepper reveal the massive evolution of plant disease-resistance genes by retroduplication.</title>
        <authorList>
            <person name="Kim S."/>
            <person name="Park J."/>
            <person name="Yeom S.I."/>
            <person name="Kim Y.M."/>
            <person name="Seo E."/>
            <person name="Kim K.T."/>
            <person name="Kim M.S."/>
            <person name="Lee J.M."/>
            <person name="Cheong K."/>
            <person name="Shin H.S."/>
            <person name="Kim S.B."/>
            <person name="Han K."/>
            <person name="Lee J."/>
            <person name="Park M."/>
            <person name="Lee H.A."/>
            <person name="Lee H.Y."/>
            <person name="Lee Y."/>
            <person name="Oh S."/>
            <person name="Lee J.H."/>
            <person name="Choi E."/>
            <person name="Choi E."/>
            <person name="Lee S.E."/>
            <person name="Jeon J."/>
            <person name="Kim H."/>
            <person name="Choi G."/>
            <person name="Song H."/>
            <person name="Lee J."/>
            <person name="Lee S.C."/>
            <person name="Kwon J.K."/>
            <person name="Lee H.Y."/>
            <person name="Koo N."/>
            <person name="Hong Y."/>
            <person name="Kim R.W."/>
            <person name="Kang W.H."/>
            <person name="Huh J.H."/>
            <person name="Kang B.C."/>
            <person name="Yang T.J."/>
            <person name="Lee Y.H."/>
            <person name="Bennetzen J.L."/>
            <person name="Choi D."/>
        </authorList>
    </citation>
    <scope>NUCLEOTIDE SEQUENCE [LARGE SCALE GENOMIC DNA]</scope>
    <source>
        <strain evidence="2">cv. CM334</strain>
    </source>
</reference>